<accession>A0A0A9DP84</accession>
<proteinExistence type="predicted"/>
<organism evidence="1">
    <name type="scientific">Arundo donax</name>
    <name type="common">Giant reed</name>
    <name type="synonym">Donax arundinaceus</name>
    <dbReference type="NCBI Taxonomy" id="35708"/>
    <lineage>
        <taxon>Eukaryota</taxon>
        <taxon>Viridiplantae</taxon>
        <taxon>Streptophyta</taxon>
        <taxon>Embryophyta</taxon>
        <taxon>Tracheophyta</taxon>
        <taxon>Spermatophyta</taxon>
        <taxon>Magnoliopsida</taxon>
        <taxon>Liliopsida</taxon>
        <taxon>Poales</taxon>
        <taxon>Poaceae</taxon>
        <taxon>PACMAD clade</taxon>
        <taxon>Arundinoideae</taxon>
        <taxon>Arundineae</taxon>
        <taxon>Arundo</taxon>
    </lineage>
</organism>
<dbReference type="EMBL" id="GBRH01209397">
    <property type="protein sequence ID" value="JAD88498.1"/>
    <property type="molecule type" value="Transcribed_RNA"/>
</dbReference>
<reference evidence="1" key="1">
    <citation type="submission" date="2014-09" db="EMBL/GenBank/DDBJ databases">
        <authorList>
            <person name="Magalhaes I.L.F."/>
            <person name="Oliveira U."/>
            <person name="Santos F.R."/>
            <person name="Vidigal T.H.D.A."/>
            <person name="Brescovit A.D."/>
            <person name="Santos A.J."/>
        </authorList>
    </citation>
    <scope>NUCLEOTIDE SEQUENCE</scope>
    <source>
        <tissue evidence="1">Shoot tissue taken approximately 20 cm above the soil surface</tissue>
    </source>
</reference>
<dbReference type="AlphaFoldDB" id="A0A0A9DP84"/>
<evidence type="ECO:0000313" key="1">
    <source>
        <dbReference type="EMBL" id="JAD88498.1"/>
    </source>
</evidence>
<sequence>MCLSKYKELLVCDYNSLFNKSNMRAYVCINLNSRFGEQDLYCFKSRPLLELFYNC</sequence>
<reference evidence="1" key="2">
    <citation type="journal article" date="2015" name="Data Brief">
        <title>Shoot transcriptome of the giant reed, Arundo donax.</title>
        <authorList>
            <person name="Barrero R.A."/>
            <person name="Guerrero F.D."/>
            <person name="Moolhuijzen P."/>
            <person name="Goolsby J.A."/>
            <person name="Tidwell J."/>
            <person name="Bellgard S.E."/>
            <person name="Bellgard M.I."/>
        </authorList>
    </citation>
    <scope>NUCLEOTIDE SEQUENCE</scope>
    <source>
        <tissue evidence="1">Shoot tissue taken approximately 20 cm above the soil surface</tissue>
    </source>
</reference>
<protein>
    <submittedName>
        <fullName evidence="1">Uncharacterized protein</fullName>
    </submittedName>
</protein>
<name>A0A0A9DP84_ARUDO</name>